<evidence type="ECO:0000256" key="3">
    <source>
        <dbReference type="ARBA" id="ARBA00023125"/>
    </source>
</evidence>
<dbReference type="Pfam" id="PF01420">
    <property type="entry name" value="Methylase_S"/>
    <property type="match status" value="2"/>
</dbReference>
<accession>A0ABV6YIM4</accession>
<keyword evidence="6" id="KW-1185">Reference proteome</keyword>
<comment type="caution">
    <text evidence="5">The sequence shown here is derived from an EMBL/GenBank/DDBJ whole genome shotgun (WGS) entry which is preliminary data.</text>
</comment>
<keyword evidence="5" id="KW-0255">Endonuclease</keyword>
<sequence length="402" mass="44229">MSGRWPRVPLGDLAHRITKGTTPTSVGGRFTDSGIRFVKVESISDGGALLPDKLAFIDHDSNRRLARSQLSTDDVLFSIAGAIGRTYLVRVSDLPANTNQALAIVRFNRSKIFPAFAYYAMRDWKFQGQAKGRALQVAQANVNLSQLSRARIPVPPLEVQKRIASVLAVYDDLIENNRRRIQLLGQVTGLLYKKWFVQLRFPGHEHVTISDGVPEGWEKRSLGDLMTLQRGFDLPVRSREKGPVPVYSSTGVNGFHDTAKVSGPGVVTGRSGSLGEVMYVAGDFWPLNTTLWVKEFKRVSPLFARHLLSGMKLAQYNGGTAVPTLNRNDVHRVEVLCPPGDTVALFDNRVWPLYRQVAALEKSAEALAKARDLLLPRLVNGDVTVGAGEISLIAAQRLVKVG</sequence>
<dbReference type="InterPro" id="IPR044946">
    <property type="entry name" value="Restrct_endonuc_typeI_TRD_sf"/>
</dbReference>
<dbReference type="Gene3D" id="3.90.220.20">
    <property type="entry name" value="DNA methylase specificity domains"/>
    <property type="match status" value="2"/>
</dbReference>
<evidence type="ECO:0000313" key="6">
    <source>
        <dbReference type="Proteomes" id="UP001593833"/>
    </source>
</evidence>
<dbReference type="EMBL" id="JBHPKH010000006">
    <property type="protein sequence ID" value="MFC1572182.1"/>
    <property type="molecule type" value="Genomic_DNA"/>
</dbReference>
<evidence type="ECO:0000256" key="2">
    <source>
        <dbReference type="ARBA" id="ARBA00022747"/>
    </source>
</evidence>
<dbReference type="InterPro" id="IPR000055">
    <property type="entry name" value="Restrct_endonuc_typeI_TRD"/>
</dbReference>
<dbReference type="Proteomes" id="UP001593833">
    <property type="component" value="Unassembled WGS sequence"/>
</dbReference>
<organism evidence="5 6">
    <name type="scientific">Eiseniibacteriota bacterium</name>
    <dbReference type="NCBI Taxonomy" id="2212470"/>
    <lineage>
        <taxon>Bacteria</taxon>
        <taxon>Candidatus Eiseniibacteriota</taxon>
    </lineage>
</organism>
<feature type="domain" description="Type I restriction modification DNA specificity" evidence="4">
    <location>
        <begin position="214"/>
        <end position="339"/>
    </location>
</feature>
<keyword evidence="5" id="KW-0378">Hydrolase</keyword>
<proteinExistence type="inferred from homology"/>
<dbReference type="CDD" id="cd17267">
    <property type="entry name" value="RMtype1_S_EcoAO83I-TRD1-CR1_like"/>
    <property type="match status" value="1"/>
</dbReference>
<dbReference type="InterPro" id="IPR052021">
    <property type="entry name" value="Type-I_RS_S_subunit"/>
</dbReference>
<keyword evidence="5" id="KW-0540">Nuclease</keyword>
<feature type="domain" description="Type I restriction modification DNA specificity" evidence="4">
    <location>
        <begin position="5"/>
        <end position="182"/>
    </location>
</feature>
<dbReference type="GO" id="GO:0004519">
    <property type="term" value="F:endonuclease activity"/>
    <property type="evidence" value="ECO:0007669"/>
    <property type="project" value="UniProtKB-KW"/>
</dbReference>
<dbReference type="GO" id="GO:0016787">
    <property type="term" value="F:hydrolase activity"/>
    <property type="evidence" value="ECO:0007669"/>
    <property type="project" value="UniProtKB-KW"/>
</dbReference>
<gene>
    <name evidence="5" type="ORF">ACFL6M_01160</name>
</gene>
<dbReference type="CDD" id="cd17246">
    <property type="entry name" value="RMtype1_S_SonII-TRD2-CR2_like"/>
    <property type="match status" value="1"/>
</dbReference>
<dbReference type="PANTHER" id="PTHR30408">
    <property type="entry name" value="TYPE-1 RESTRICTION ENZYME ECOKI SPECIFICITY PROTEIN"/>
    <property type="match status" value="1"/>
</dbReference>
<keyword evidence="2" id="KW-0680">Restriction system</keyword>
<protein>
    <submittedName>
        <fullName evidence="5">Restriction endonuclease subunit S</fullName>
        <ecNumber evidence="5">3.1.21.-</ecNumber>
    </submittedName>
</protein>
<dbReference type="EC" id="3.1.21.-" evidence="5"/>
<evidence type="ECO:0000313" key="5">
    <source>
        <dbReference type="EMBL" id="MFC1572182.1"/>
    </source>
</evidence>
<dbReference type="PANTHER" id="PTHR30408:SF13">
    <property type="entry name" value="TYPE I RESTRICTION ENZYME HINDI SPECIFICITY SUBUNIT"/>
    <property type="match status" value="1"/>
</dbReference>
<evidence type="ECO:0000259" key="4">
    <source>
        <dbReference type="Pfam" id="PF01420"/>
    </source>
</evidence>
<keyword evidence="3" id="KW-0238">DNA-binding</keyword>
<reference evidence="5 6" key="1">
    <citation type="submission" date="2024-09" db="EMBL/GenBank/DDBJ databases">
        <authorList>
            <person name="D'Angelo T."/>
        </authorList>
    </citation>
    <scope>NUCLEOTIDE SEQUENCE [LARGE SCALE GENOMIC DNA]</scope>
    <source>
        <strain evidence="5">SAG AM-320-E07</strain>
    </source>
</reference>
<dbReference type="SUPFAM" id="SSF116734">
    <property type="entry name" value="DNA methylase specificity domain"/>
    <property type="match status" value="2"/>
</dbReference>
<evidence type="ECO:0000256" key="1">
    <source>
        <dbReference type="ARBA" id="ARBA00010923"/>
    </source>
</evidence>
<name>A0ABV6YIM4_UNCEI</name>
<comment type="similarity">
    <text evidence="1">Belongs to the type-I restriction system S methylase family.</text>
</comment>